<reference evidence="1 2" key="2">
    <citation type="journal article" date="2012" name="Nature">
        <title>Insights into hominid evolution from the gorilla genome sequence.</title>
        <authorList>
            <person name="Scally A."/>
            <person name="Dutheil J.Y."/>
            <person name="Hillier L.W."/>
            <person name="Jordan G.E."/>
            <person name="Goodhead I."/>
            <person name="Herrero J."/>
            <person name="Hobolth A."/>
            <person name="Lappalainen T."/>
            <person name="Mailund T."/>
            <person name="Marques-Bonet T."/>
            <person name="McCarthy S."/>
            <person name="Montgomery S.H."/>
            <person name="Schwalie P.C."/>
            <person name="Tang Y.A."/>
            <person name="Ward M.C."/>
            <person name="Xue Y."/>
            <person name="Yngvadottir B."/>
            <person name="Alkan C."/>
            <person name="Andersen L.N."/>
            <person name="Ayub Q."/>
            <person name="Ball E.V."/>
            <person name="Beal K."/>
            <person name="Bradley B.J."/>
            <person name="Chen Y."/>
            <person name="Clee C.M."/>
            <person name="Fitzgerald S."/>
            <person name="Graves T.A."/>
            <person name="Gu Y."/>
            <person name="Heath P."/>
            <person name="Heger A."/>
            <person name="Karakoc E."/>
            <person name="Kolb-Kokocinski A."/>
            <person name="Laird G.K."/>
            <person name="Lunter G."/>
            <person name="Meader S."/>
            <person name="Mort M."/>
            <person name="Mullikin J.C."/>
            <person name="Munch K."/>
            <person name="O'Connor T.D."/>
            <person name="Phillips A.D."/>
            <person name="Prado-Martinez J."/>
            <person name="Rogers A.S."/>
            <person name="Sajjadian S."/>
            <person name="Schmidt D."/>
            <person name="Shaw K."/>
            <person name="Simpson J.T."/>
            <person name="Stenson P.D."/>
            <person name="Turner D.J."/>
            <person name="Vigilant L."/>
            <person name="Vilella A.J."/>
            <person name="Whitener W."/>
            <person name="Zhu B."/>
            <person name="Cooper D.N."/>
            <person name="de Jong P."/>
            <person name="Dermitzakis E.T."/>
            <person name="Eichler E.E."/>
            <person name="Flicek P."/>
            <person name="Goldman N."/>
            <person name="Mundy N.I."/>
            <person name="Ning Z."/>
            <person name="Odom D.T."/>
            <person name="Ponting C.P."/>
            <person name="Quail M.A."/>
            <person name="Ryder O.A."/>
            <person name="Searle S.M."/>
            <person name="Warren W.C."/>
            <person name="Wilson R.K."/>
            <person name="Schierup M.H."/>
            <person name="Rogers J."/>
            <person name="Tyler-Smith C."/>
            <person name="Durbin R."/>
        </authorList>
    </citation>
    <scope>NUCLEOTIDE SEQUENCE [LARGE SCALE GENOMIC DNA]</scope>
</reference>
<dbReference type="Proteomes" id="UP000001519">
    <property type="component" value="Chromosome 7"/>
</dbReference>
<organism evidence="1 2">
    <name type="scientific">Gorilla gorilla gorilla</name>
    <name type="common">Western lowland gorilla</name>
    <dbReference type="NCBI Taxonomy" id="9595"/>
    <lineage>
        <taxon>Eukaryota</taxon>
        <taxon>Metazoa</taxon>
        <taxon>Chordata</taxon>
        <taxon>Craniata</taxon>
        <taxon>Vertebrata</taxon>
        <taxon>Euteleostomi</taxon>
        <taxon>Mammalia</taxon>
        <taxon>Eutheria</taxon>
        <taxon>Euarchontoglires</taxon>
        <taxon>Primates</taxon>
        <taxon>Haplorrhini</taxon>
        <taxon>Catarrhini</taxon>
        <taxon>Hominidae</taxon>
        <taxon>Gorilla</taxon>
    </lineage>
</organism>
<dbReference type="Ensembl" id="ENSGGOT00000044845.1">
    <property type="protein sequence ID" value="ENSGGOP00000036974.1"/>
    <property type="gene ID" value="ENSGGOG00000040403.1"/>
</dbReference>
<evidence type="ECO:0000313" key="2">
    <source>
        <dbReference type="Proteomes" id="UP000001519"/>
    </source>
</evidence>
<dbReference type="EMBL" id="CABD030054019">
    <property type="status" value="NOT_ANNOTATED_CDS"/>
    <property type="molecule type" value="Genomic_DNA"/>
</dbReference>
<reference evidence="1" key="3">
    <citation type="submission" date="2025-08" db="UniProtKB">
        <authorList>
            <consortium name="Ensembl"/>
        </authorList>
    </citation>
    <scope>IDENTIFICATION</scope>
</reference>
<reference evidence="2" key="1">
    <citation type="submission" date="2011-05" db="EMBL/GenBank/DDBJ databases">
        <title>Insights into the evolution of the great apes provided by the gorilla genome.</title>
        <authorList>
            <person name="Scally A."/>
        </authorList>
    </citation>
    <scope>NUCLEOTIDE SEQUENCE [LARGE SCALE GENOMIC DNA]</scope>
</reference>
<dbReference type="InParanoid" id="A0A2I2YPU6"/>
<proteinExistence type="predicted"/>
<evidence type="ECO:0000313" key="1">
    <source>
        <dbReference type="Ensembl" id="ENSGGOP00000036974.1"/>
    </source>
</evidence>
<protein>
    <submittedName>
        <fullName evidence="1">Uncharacterized protein</fullName>
    </submittedName>
</protein>
<dbReference type="AlphaFoldDB" id="A0A2I2YPU6"/>
<accession>A0A2I2YPU6</accession>
<dbReference type="Bgee" id="ENSGGOG00000040403">
    <property type="expression patterns" value="Expressed in frontal cortex and 2 other cell types or tissues"/>
</dbReference>
<reference evidence="1" key="4">
    <citation type="submission" date="2025-09" db="UniProtKB">
        <authorList>
            <consortium name="Ensembl"/>
        </authorList>
    </citation>
    <scope>IDENTIFICATION</scope>
</reference>
<name>A0A2I2YPU6_GORGO</name>
<sequence>MVPRVPLCRGLLCLFATPAFISQLHPKTSNCLLDNSTQIPCIYALKIVFMTFPPKIFLLLNHLLIKGPSTLLVGEKNYLF</sequence>
<keyword evidence="2" id="KW-1185">Reference proteome</keyword>